<dbReference type="InterPro" id="IPR031009">
    <property type="entry name" value="Tcm_partner"/>
</dbReference>
<dbReference type="NCBIfam" id="TIGR04474">
    <property type="entry name" value="tcm_partner"/>
    <property type="match status" value="1"/>
</dbReference>
<sequence>MDDDFFKEQTLSSEVKANIVAEYFPQYCRILLKKQQNSVRYLDLFAGPGKYEDQKHSTPLLLAQLCAEDPLLCEKAHLIFNDKNYAKELEKNFKALFPDDTFKFKPRFGDRSVGEDDSIKAFLNREPKRNNPNPTLLFFDPFGYKGIDTLILAKFLQNWGNELFLFVNIKRINQAIAVGKFDEMMKALFPTSIEKLRKERQYSASSVQDRLKLIIANLAGEFVSAVGSNKLYHCAFRFQEEDSTATSHYIIHFTKNERGYELVKNVYHSYDNIGATLDRDGNYTFDAKKTDSTTGLDFGNENIKALSRLIAERYKGQQWTAKALYEDHQKDSKFSWSHYTDTLRYMIVEGMADARFTDTVNHKYSVIISETCILNIK</sequence>
<gene>
    <name evidence="1" type="ORF">SAMN05216464_11837</name>
</gene>
<keyword evidence="2" id="KW-1185">Reference proteome</keyword>
<dbReference type="RefSeq" id="WP_091155432.1">
    <property type="nucleotide sequence ID" value="NZ_FNAI01000018.1"/>
</dbReference>
<dbReference type="AlphaFoldDB" id="A0A1G7L4I4"/>
<dbReference type="Proteomes" id="UP000199072">
    <property type="component" value="Unassembled WGS sequence"/>
</dbReference>
<dbReference type="OrthoDB" id="275124at2"/>
<dbReference type="EMBL" id="FNAI01000018">
    <property type="protein sequence ID" value="SDF44452.1"/>
    <property type="molecule type" value="Genomic_DNA"/>
</dbReference>
<evidence type="ECO:0000313" key="2">
    <source>
        <dbReference type="Proteomes" id="UP000199072"/>
    </source>
</evidence>
<reference evidence="1 2" key="1">
    <citation type="submission" date="2016-10" db="EMBL/GenBank/DDBJ databases">
        <authorList>
            <person name="de Groot N.N."/>
        </authorList>
    </citation>
    <scope>NUCLEOTIDE SEQUENCE [LARGE SCALE GENOMIC DNA]</scope>
    <source>
        <strain evidence="1 2">47C3B</strain>
    </source>
</reference>
<name>A0A1G7L4I4_9SPHI</name>
<proteinExistence type="predicted"/>
<organism evidence="1 2">
    <name type="scientific">Mucilaginibacter pineti</name>
    <dbReference type="NCBI Taxonomy" id="1391627"/>
    <lineage>
        <taxon>Bacteria</taxon>
        <taxon>Pseudomonadati</taxon>
        <taxon>Bacteroidota</taxon>
        <taxon>Sphingobacteriia</taxon>
        <taxon>Sphingobacteriales</taxon>
        <taxon>Sphingobacteriaceae</taxon>
        <taxon>Mucilaginibacter</taxon>
    </lineage>
</organism>
<accession>A0A1G7L4I4</accession>
<dbReference type="STRING" id="1391627.SAMN05216464_11837"/>
<evidence type="ECO:0000313" key="1">
    <source>
        <dbReference type="EMBL" id="SDF44452.1"/>
    </source>
</evidence>
<protein>
    <submittedName>
        <fullName evidence="1">Three-Cys-motif partner protein</fullName>
    </submittedName>
</protein>